<dbReference type="STRING" id="61621.ENSRBIP00000040150"/>
<dbReference type="AlphaFoldDB" id="A0A2K6MWL0"/>
<dbReference type="PROSITE" id="PS51465">
    <property type="entry name" value="KAZAL_2"/>
    <property type="match status" value="1"/>
</dbReference>
<evidence type="ECO:0000256" key="1">
    <source>
        <dbReference type="SAM" id="SignalP"/>
    </source>
</evidence>
<gene>
    <name evidence="3" type="primary">SPINK8</name>
</gene>
<dbReference type="SUPFAM" id="SSF100895">
    <property type="entry name" value="Kazal-type serine protease inhibitors"/>
    <property type="match status" value="1"/>
</dbReference>
<dbReference type="InterPro" id="IPR002350">
    <property type="entry name" value="Kazal_dom"/>
</dbReference>
<dbReference type="GeneTree" id="ENSGT00520000060726"/>
<dbReference type="PANTHER" id="PTHR21312:SF37">
    <property type="entry name" value="SERINE PROTEASE INHIBITOR KAZAL-TYPE 8"/>
    <property type="match status" value="1"/>
</dbReference>
<dbReference type="SMART" id="SM00280">
    <property type="entry name" value="KAZAL"/>
    <property type="match status" value="1"/>
</dbReference>
<feature type="domain" description="Kazal-like" evidence="2">
    <location>
        <begin position="36"/>
        <end position="96"/>
    </location>
</feature>
<reference evidence="3" key="3">
    <citation type="submission" date="2025-09" db="UniProtKB">
        <authorList>
            <consortium name="Ensembl"/>
        </authorList>
    </citation>
    <scope>IDENTIFICATION</scope>
</reference>
<sequence>MKGTCSDAILVLATSMWIAFAIDFPLPTASERGQLGETKVECLKNINNCWFLSYIKPSEPICGSDKVTYSSECHLCSKILFEGLNITKLYDGQCVSKDT</sequence>
<dbReference type="OMA" id="YDGPCEN"/>
<feature type="chain" id="PRO_5014336345" evidence="1">
    <location>
        <begin position="22"/>
        <end position="99"/>
    </location>
</feature>
<dbReference type="Pfam" id="PF00050">
    <property type="entry name" value="Kazal_1"/>
    <property type="match status" value="1"/>
</dbReference>
<organism evidence="3 4">
    <name type="scientific">Rhinopithecus bieti</name>
    <name type="common">Black snub-nosed monkey</name>
    <name type="synonym">Pygathrix bieti</name>
    <dbReference type="NCBI Taxonomy" id="61621"/>
    <lineage>
        <taxon>Eukaryota</taxon>
        <taxon>Metazoa</taxon>
        <taxon>Chordata</taxon>
        <taxon>Craniata</taxon>
        <taxon>Vertebrata</taxon>
        <taxon>Euteleostomi</taxon>
        <taxon>Mammalia</taxon>
        <taxon>Eutheria</taxon>
        <taxon>Euarchontoglires</taxon>
        <taxon>Primates</taxon>
        <taxon>Haplorrhini</taxon>
        <taxon>Catarrhini</taxon>
        <taxon>Cercopithecidae</taxon>
        <taxon>Colobinae</taxon>
        <taxon>Rhinopithecus</taxon>
    </lineage>
</organism>
<dbReference type="Proteomes" id="UP000233180">
    <property type="component" value="Unassembled WGS sequence"/>
</dbReference>
<name>A0A2K6MWL0_RHIBE</name>
<keyword evidence="1" id="KW-0732">Signal</keyword>
<evidence type="ECO:0000313" key="3">
    <source>
        <dbReference type="Ensembl" id="ENSRBIP00000040150.1"/>
    </source>
</evidence>
<evidence type="ECO:0000259" key="2">
    <source>
        <dbReference type="PROSITE" id="PS51465"/>
    </source>
</evidence>
<reference evidence="3 4" key="1">
    <citation type="submission" date="2016-06" db="EMBL/GenBank/DDBJ databases">
        <title>Genome of Rhinopithecus bieti.</title>
        <authorList>
            <person name="Wu"/>
            <person name="C.-I. and Zhang"/>
            <person name="Y."/>
        </authorList>
    </citation>
    <scope>NUCLEOTIDE SEQUENCE</scope>
</reference>
<dbReference type="InterPro" id="IPR036058">
    <property type="entry name" value="Kazal_dom_sf"/>
</dbReference>
<keyword evidence="4" id="KW-1185">Reference proteome</keyword>
<proteinExistence type="predicted"/>
<reference evidence="3" key="2">
    <citation type="submission" date="2025-08" db="UniProtKB">
        <authorList>
            <consortium name="Ensembl"/>
        </authorList>
    </citation>
    <scope>IDENTIFICATION</scope>
</reference>
<protein>
    <submittedName>
        <fullName evidence="3">Serine peptidase inhibitor Kazal type 8 (putative)</fullName>
    </submittedName>
</protein>
<accession>A0A2K6MWL0</accession>
<dbReference type="PANTHER" id="PTHR21312">
    <property type="entry name" value="SERINE PROTEASE INHIBITOR"/>
    <property type="match status" value="1"/>
</dbReference>
<evidence type="ECO:0000313" key="4">
    <source>
        <dbReference type="Proteomes" id="UP000233180"/>
    </source>
</evidence>
<dbReference type="Ensembl" id="ENSRBIT00000064180.1">
    <property type="protein sequence ID" value="ENSRBIP00000040150.1"/>
    <property type="gene ID" value="ENSRBIG00000043514.1"/>
</dbReference>
<feature type="signal peptide" evidence="1">
    <location>
        <begin position="1"/>
        <end position="21"/>
    </location>
</feature>
<dbReference type="Gene3D" id="3.30.60.30">
    <property type="match status" value="1"/>
</dbReference>